<dbReference type="EMBL" id="JAEDAM010000003">
    <property type="protein sequence ID" value="MBS8121528.1"/>
    <property type="molecule type" value="Genomic_DNA"/>
</dbReference>
<dbReference type="RefSeq" id="WP_213348114.1">
    <property type="nucleotide sequence ID" value="NZ_JAEDAM010000003.1"/>
</dbReference>
<dbReference type="Proteomes" id="UP000680365">
    <property type="component" value="Unassembled WGS sequence"/>
</dbReference>
<comment type="caution">
    <text evidence="2">The sequence shown here is derived from an EMBL/GenBank/DDBJ whole genome shotgun (WGS) entry which is preliminary data.</text>
</comment>
<evidence type="ECO:0000313" key="2">
    <source>
        <dbReference type="EMBL" id="MBS8121528.1"/>
    </source>
</evidence>
<name>A0ABS5QJT8_9BACT</name>
<keyword evidence="3" id="KW-1185">Reference proteome</keyword>
<organism evidence="2 3">
    <name type="scientific">Candidatus Vampirococcus lugosii</name>
    <dbReference type="NCBI Taxonomy" id="2789015"/>
    <lineage>
        <taxon>Bacteria</taxon>
        <taxon>Candidatus Absconditibacteriota</taxon>
        <taxon>Vampirococcus</taxon>
    </lineage>
</organism>
<evidence type="ECO:0000256" key="1">
    <source>
        <dbReference type="SAM" id="Phobius"/>
    </source>
</evidence>
<protein>
    <submittedName>
        <fullName evidence="2">Uncharacterized protein</fullName>
    </submittedName>
</protein>
<sequence length="287" mass="33687">MKINDFFEENKKISPTQEEKFDIYQMFIQKTQKRTILDRVPFYSKVLIYTVFLFFLFLGFYTSNEEKNNKTGIIASTSKGTGDYVSSPVSKKENISYSETEKFINKYYDFRFFEKNKDIVDEQDNLNTDTVLASKGKQLLSEENLGQFKNIVNISFLKEDLDSLVVSYMNGDKDNYHNSYENVLGKINNLYEIFEMEKYSYLLELSSSSNTKSISNLLMITDQLISRLNNDYIITKEESEIFNVFIAWLVILRESDFGKFKGENFTVLEILDQLNVEQFKKNLTLNK</sequence>
<keyword evidence="1" id="KW-0472">Membrane</keyword>
<feature type="transmembrane region" description="Helical" evidence="1">
    <location>
        <begin position="42"/>
        <end position="61"/>
    </location>
</feature>
<accession>A0ABS5QJT8</accession>
<proteinExistence type="predicted"/>
<keyword evidence="1" id="KW-1133">Transmembrane helix</keyword>
<keyword evidence="1" id="KW-0812">Transmembrane</keyword>
<evidence type="ECO:0000313" key="3">
    <source>
        <dbReference type="Proteomes" id="UP000680365"/>
    </source>
</evidence>
<gene>
    <name evidence="2" type="ORF">VAMP_6n84</name>
</gene>
<reference evidence="2 3" key="1">
    <citation type="journal article" date="2021" name="Nat. Commun.">
        <title>Reductive evolution and unique predatory mode in the CPR bacterium Vampirococcus lugosii.</title>
        <authorList>
            <person name="Moreira D."/>
            <person name="Zivanovic Y."/>
            <person name="Lopez-Archilla A.I."/>
            <person name="Iniesto M."/>
            <person name="Lopez-Garcia P."/>
        </authorList>
    </citation>
    <scope>NUCLEOTIDE SEQUENCE [LARGE SCALE GENOMIC DNA]</scope>
    <source>
        <strain evidence="2">Chiprana</strain>
    </source>
</reference>